<accession>A0ABP6S314</accession>
<dbReference type="Gene3D" id="2.60.120.10">
    <property type="entry name" value="Jelly Rolls"/>
    <property type="match status" value="2"/>
</dbReference>
<dbReference type="InterPro" id="IPR012093">
    <property type="entry name" value="Pirin"/>
</dbReference>
<proteinExistence type="inferred from homology"/>
<evidence type="ECO:0000259" key="5">
    <source>
        <dbReference type="Pfam" id="PF05726"/>
    </source>
</evidence>
<name>A0ABP6S314_9PSEU</name>
<sequence length="334" mass="36113">MSNTEPDPAERTVCDGPPTGTAEPRADLLEPRDVPLGGPRAMRVRRTLPHRDLRMVGAWCFVDSYGPTDLGGGPGMQVPPHPHIGLQTVSWLLDGEILHQDSLGNARLVRPGQLNLMTAGGGIAHSEQTPAEHSPVLHGVQLWIAQPERDRNGPAHFEQHADLPVLTEDGGRITVINGELGGATSPARAYTPLVGAEIALRPGGRLRLPLRPDFEHAVLALSDPVEVDGTALTTGSLLHLGEGRREVLLSAESASRALLIGGAPFDEELVMWWNFVARTHEEVVEARRDWEAERTGPSPDRFGAVPGYDGAALPAPEPPRARLRARPRARHLER</sequence>
<dbReference type="Pfam" id="PF02678">
    <property type="entry name" value="Pirin"/>
    <property type="match status" value="1"/>
</dbReference>
<gene>
    <name evidence="6" type="ORF">GCM10020366_32330</name>
    <name evidence="7" type="ORF">GCM10020366_70710</name>
</gene>
<feature type="region of interest" description="Disordered" evidence="3">
    <location>
        <begin position="1"/>
        <end position="38"/>
    </location>
</feature>
<organism evidence="7 8">
    <name type="scientific">Saccharopolyspora gregorii</name>
    <dbReference type="NCBI Taxonomy" id="33914"/>
    <lineage>
        <taxon>Bacteria</taxon>
        <taxon>Bacillati</taxon>
        <taxon>Actinomycetota</taxon>
        <taxon>Actinomycetes</taxon>
        <taxon>Pseudonocardiales</taxon>
        <taxon>Pseudonocardiaceae</taxon>
        <taxon>Saccharopolyspora</taxon>
    </lineage>
</organism>
<dbReference type="Pfam" id="PF05726">
    <property type="entry name" value="Pirin_C"/>
    <property type="match status" value="1"/>
</dbReference>
<feature type="domain" description="Pirin C-terminal" evidence="5">
    <location>
        <begin position="196"/>
        <end position="294"/>
    </location>
</feature>
<dbReference type="InterPro" id="IPR008778">
    <property type="entry name" value="Pirin_C_dom"/>
</dbReference>
<dbReference type="EMBL" id="BAAAYK010000038">
    <property type="protein sequence ID" value="GAA3358810.1"/>
    <property type="molecule type" value="Genomic_DNA"/>
</dbReference>
<feature type="compositionally biased region" description="Basic and acidic residues" evidence="3">
    <location>
        <begin position="24"/>
        <end position="33"/>
    </location>
</feature>
<feature type="region of interest" description="Disordered" evidence="3">
    <location>
        <begin position="289"/>
        <end position="334"/>
    </location>
</feature>
<dbReference type="EMBL" id="BAAAYK010000042">
    <property type="protein sequence ID" value="GAA3366578.1"/>
    <property type="molecule type" value="Genomic_DNA"/>
</dbReference>
<dbReference type="Proteomes" id="UP001500483">
    <property type="component" value="Unassembled WGS sequence"/>
</dbReference>
<evidence type="ECO:0000256" key="3">
    <source>
        <dbReference type="SAM" id="MobiDB-lite"/>
    </source>
</evidence>
<keyword evidence="8" id="KW-1185">Reference proteome</keyword>
<dbReference type="PIRSF" id="PIRSF006232">
    <property type="entry name" value="Pirin"/>
    <property type="match status" value="1"/>
</dbReference>
<evidence type="ECO:0000259" key="4">
    <source>
        <dbReference type="Pfam" id="PF02678"/>
    </source>
</evidence>
<comment type="similarity">
    <text evidence="1 2">Belongs to the pirin family.</text>
</comment>
<dbReference type="CDD" id="cd02909">
    <property type="entry name" value="cupin_pirin_N"/>
    <property type="match status" value="1"/>
</dbReference>
<dbReference type="RefSeq" id="WP_344927500.1">
    <property type="nucleotide sequence ID" value="NZ_BAAAYK010000038.1"/>
</dbReference>
<reference evidence="7" key="1">
    <citation type="journal article" date="2014" name="Int. J. Syst. Evol. Microbiol.">
        <title>Complete genome of a new Firmicutes species belonging to the dominant human colonic microbiota ('Ruminococcus bicirculans') reveals two chromosomes and a selective capacity to utilize plant glucans.</title>
        <authorList>
            <consortium name="NISC Comparative Sequencing Program"/>
            <person name="Wegmann U."/>
            <person name="Louis P."/>
            <person name="Goesmann A."/>
            <person name="Henrissat B."/>
            <person name="Duncan S.H."/>
            <person name="Flint H.J."/>
        </authorList>
    </citation>
    <scope>NUCLEOTIDE SEQUENCE</scope>
    <source>
        <strain evidence="7">JCM 9687</strain>
    </source>
</reference>
<feature type="compositionally biased region" description="Basic residues" evidence="3">
    <location>
        <begin position="321"/>
        <end position="334"/>
    </location>
</feature>
<feature type="domain" description="Pirin N-terminal" evidence="4">
    <location>
        <begin position="42"/>
        <end position="144"/>
    </location>
</feature>
<evidence type="ECO:0000313" key="7">
    <source>
        <dbReference type="EMBL" id="GAA3366578.1"/>
    </source>
</evidence>
<dbReference type="PANTHER" id="PTHR13903">
    <property type="entry name" value="PIRIN-RELATED"/>
    <property type="match status" value="1"/>
</dbReference>
<dbReference type="InterPro" id="IPR011051">
    <property type="entry name" value="RmlC_Cupin_sf"/>
</dbReference>
<evidence type="ECO:0000256" key="1">
    <source>
        <dbReference type="ARBA" id="ARBA00008416"/>
    </source>
</evidence>
<dbReference type="InterPro" id="IPR003829">
    <property type="entry name" value="Pirin_N_dom"/>
</dbReference>
<dbReference type="SUPFAM" id="SSF51182">
    <property type="entry name" value="RmlC-like cupins"/>
    <property type="match status" value="1"/>
</dbReference>
<reference evidence="7" key="3">
    <citation type="submission" date="2023-12" db="EMBL/GenBank/DDBJ databases">
        <authorList>
            <person name="Sun Q."/>
            <person name="Inoue M."/>
        </authorList>
    </citation>
    <scope>NUCLEOTIDE SEQUENCE</scope>
    <source>
        <strain evidence="7">JCM 9687</strain>
    </source>
</reference>
<protein>
    <submittedName>
        <fullName evidence="7">Pirin family protein</fullName>
    </submittedName>
</protein>
<evidence type="ECO:0000256" key="2">
    <source>
        <dbReference type="RuleBase" id="RU003457"/>
    </source>
</evidence>
<dbReference type="PANTHER" id="PTHR13903:SF8">
    <property type="entry name" value="PIRIN"/>
    <property type="match status" value="1"/>
</dbReference>
<evidence type="ECO:0000313" key="8">
    <source>
        <dbReference type="Proteomes" id="UP001500483"/>
    </source>
</evidence>
<dbReference type="CDD" id="cd02247">
    <property type="entry name" value="cupin_pirin_C"/>
    <property type="match status" value="1"/>
</dbReference>
<reference evidence="8" key="2">
    <citation type="journal article" date="2019" name="Int. J. Syst. Evol. Microbiol.">
        <title>The Global Catalogue of Microorganisms (GCM) 10K type strain sequencing project: providing services to taxonomists for standard genome sequencing and annotation.</title>
        <authorList>
            <consortium name="The Broad Institute Genomics Platform"/>
            <consortium name="The Broad Institute Genome Sequencing Center for Infectious Disease"/>
            <person name="Wu L."/>
            <person name="Ma J."/>
        </authorList>
    </citation>
    <scope>NUCLEOTIDE SEQUENCE [LARGE SCALE GENOMIC DNA]</scope>
    <source>
        <strain evidence="8">JCM 9687</strain>
    </source>
</reference>
<dbReference type="InterPro" id="IPR014710">
    <property type="entry name" value="RmlC-like_jellyroll"/>
</dbReference>
<comment type="caution">
    <text evidence="7">The sequence shown here is derived from an EMBL/GenBank/DDBJ whole genome shotgun (WGS) entry which is preliminary data.</text>
</comment>
<evidence type="ECO:0000313" key="6">
    <source>
        <dbReference type="EMBL" id="GAA3358810.1"/>
    </source>
</evidence>